<gene>
    <name evidence="7" type="ORF">MED297_11925</name>
</gene>
<keyword evidence="4" id="KW-0274">FAD</keyword>
<evidence type="ECO:0000313" key="8">
    <source>
        <dbReference type="Proteomes" id="UP000005953"/>
    </source>
</evidence>
<dbReference type="PROSITE" id="PS51387">
    <property type="entry name" value="FAD_PCMH"/>
    <property type="match status" value="1"/>
</dbReference>
<comment type="cofactor">
    <cofactor evidence="1">
        <name>FAD</name>
        <dbReference type="ChEBI" id="CHEBI:57692"/>
    </cofactor>
</comment>
<dbReference type="InterPro" id="IPR016171">
    <property type="entry name" value="Vanillyl_alc_oxidase_C-sub2"/>
</dbReference>
<evidence type="ECO:0000313" key="7">
    <source>
        <dbReference type="EMBL" id="EAR10723.1"/>
    </source>
</evidence>
<dbReference type="OrthoDB" id="9811557at2"/>
<dbReference type="InterPro" id="IPR036318">
    <property type="entry name" value="FAD-bd_PCMH-like_sf"/>
</dbReference>
<dbReference type="RefSeq" id="WP_008042056.1">
    <property type="nucleotide sequence ID" value="NZ_CH724149.1"/>
</dbReference>
<accession>A4BBB0</accession>
<dbReference type="STRING" id="314283.MED297_11925"/>
<dbReference type="InterPro" id="IPR051264">
    <property type="entry name" value="FAD-oxidored/transferase_4"/>
</dbReference>
<dbReference type="GO" id="GO:0022904">
    <property type="term" value="P:respiratory electron transport chain"/>
    <property type="evidence" value="ECO:0007669"/>
    <property type="project" value="TreeGrafter"/>
</dbReference>
<dbReference type="Pfam" id="PF02913">
    <property type="entry name" value="FAD-oxidase_C"/>
    <property type="match status" value="1"/>
</dbReference>
<evidence type="ECO:0000256" key="4">
    <source>
        <dbReference type="ARBA" id="ARBA00022827"/>
    </source>
</evidence>
<evidence type="ECO:0000256" key="2">
    <source>
        <dbReference type="ARBA" id="ARBA00008000"/>
    </source>
</evidence>
<dbReference type="SUPFAM" id="SSF55103">
    <property type="entry name" value="FAD-linked oxidases, C-terminal domain"/>
    <property type="match status" value="1"/>
</dbReference>
<dbReference type="Gene3D" id="3.30.465.10">
    <property type="match status" value="1"/>
</dbReference>
<dbReference type="InterPro" id="IPR016166">
    <property type="entry name" value="FAD-bd_PCMH"/>
</dbReference>
<dbReference type="InterPro" id="IPR006094">
    <property type="entry name" value="Oxid_FAD_bind_N"/>
</dbReference>
<dbReference type="HOGENOM" id="CLU_017779_4_1_6"/>
<dbReference type="PANTHER" id="PTHR43716">
    <property type="entry name" value="D-2-HYDROXYGLUTARATE DEHYDROGENASE, MITOCHONDRIAL"/>
    <property type="match status" value="1"/>
</dbReference>
<dbReference type="PANTHER" id="PTHR43716:SF1">
    <property type="entry name" value="D-2-HYDROXYGLUTARATE DEHYDROGENASE, MITOCHONDRIAL"/>
    <property type="match status" value="1"/>
</dbReference>
<protein>
    <submittedName>
        <fullName evidence="7">FAD linked oxidase</fullName>
    </submittedName>
</protein>
<sequence>MHELLQKLTVLVGENNVLTGDAVRQRATSWFDNTPMSAAAIVRPGTTAEVTAVIQCCAEHGVALIPMGGLTGFVEGAVAGDQQIGLSLERLTRIESFDVENRSVVVEAGVPLQALQEAAEAHGLHFPVDLGARGSCTIGGMTATNAGGNEVLRRGMMREQILGMEVVLANGEVLTNLRPLIKNNTGYDLKQLFIGSEGSLGVVTRLCLRLRPKHLSHSTALVATDSFDKVAHLLRHLEGALGGRLSAYEVMWQNHYAFIIDDEQTHKAPLPTDYPFYVLVQAANYHELEADIFQSALEQAMSDELLVDAAVASSLAQQADLWAIRDDIERLTVGLAPYIGYDVSLPIQAMNAYVTDLTETINARWADAKMVVFGHLGDGNLHLFIHIGPELSAEDKEAVNQMVYEPLEALQGSISAEHGIGHQKKRYLKYSRSDTEIAWMRRLKQTFDPENRLNPGVIF</sequence>
<keyword evidence="3" id="KW-0285">Flavoprotein</keyword>
<reference evidence="7 8" key="1">
    <citation type="submission" date="2006-02" db="EMBL/GenBank/DDBJ databases">
        <authorList>
            <person name="Pinhassi J."/>
            <person name="Pedros-Alio C."/>
            <person name="Ferriera S."/>
            <person name="Johnson J."/>
            <person name="Kravitz S."/>
            <person name="Halpern A."/>
            <person name="Remington K."/>
            <person name="Beeson K."/>
            <person name="Tran B."/>
            <person name="Rogers Y.-H."/>
            <person name="Friedman R."/>
            <person name="Venter J.C."/>
        </authorList>
    </citation>
    <scope>NUCLEOTIDE SEQUENCE [LARGE SCALE GENOMIC DNA]</scope>
    <source>
        <strain evidence="7 8">MED297</strain>
    </source>
</reference>
<name>A4BBB0_9GAMM</name>
<dbReference type="AlphaFoldDB" id="A4BBB0"/>
<dbReference type="Proteomes" id="UP000005953">
    <property type="component" value="Unassembled WGS sequence"/>
</dbReference>
<feature type="domain" description="FAD-binding PCMH-type" evidence="6">
    <location>
        <begin position="34"/>
        <end position="213"/>
    </location>
</feature>
<proteinExistence type="inferred from homology"/>
<evidence type="ECO:0000256" key="5">
    <source>
        <dbReference type="ARBA" id="ARBA00023002"/>
    </source>
</evidence>
<keyword evidence="5" id="KW-0560">Oxidoreductase</keyword>
<dbReference type="InterPro" id="IPR016169">
    <property type="entry name" value="FAD-bd_PCMH_sub2"/>
</dbReference>
<evidence type="ECO:0000256" key="3">
    <source>
        <dbReference type="ARBA" id="ARBA00022630"/>
    </source>
</evidence>
<dbReference type="GO" id="GO:0071949">
    <property type="term" value="F:FAD binding"/>
    <property type="evidence" value="ECO:0007669"/>
    <property type="project" value="InterPro"/>
</dbReference>
<dbReference type="Pfam" id="PF01565">
    <property type="entry name" value="FAD_binding_4"/>
    <property type="match status" value="1"/>
</dbReference>
<dbReference type="InterPro" id="IPR004113">
    <property type="entry name" value="FAD-bd_oxidored_4_C"/>
</dbReference>
<dbReference type="Gene3D" id="3.30.70.2190">
    <property type="match status" value="1"/>
</dbReference>
<dbReference type="InterPro" id="IPR016164">
    <property type="entry name" value="FAD-linked_Oxase-like_C"/>
</dbReference>
<dbReference type="FunFam" id="1.10.45.10:FF:000001">
    <property type="entry name" value="D-lactate dehydrogenase mitochondrial"/>
    <property type="match status" value="1"/>
</dbReference>
<evidence type="ECO:0000259" key="6">
    <source>
        <dbReference type="PROSITE" id="PS51387"/>
    </source>
</evidence>
<dbReference type="EMBL" id="AAOE01000003">
    <property type="protein sequence ID" value="EAR10723.1"/>
    <property type="molecule type" value="Genomic_DNA"/>
</dbReference>
<organism evidence="7 8">
    <name type="scientific">Reinekea blandensis MED297</name>
    <dbReference type="NCBI Taxonomy" id="314283"/>
    <lineage>
        <taxon>Bacteria</taxon>
        <taxon>Pseudomonadati</taxon>
        <taxon>Pseudomonadota</taxon>
        <taxon>Gammaproteobacteria</taxon>
        <taxon>Oceanospirillales</taxon>
        <taxon>Saccharospirillaceae</taxon>
        <taxon>Reinekea</taxon>
    </lineage>
</organism>
<comment type="similarity">
    <text evidence="2">Belongs to the FAD-binding oxidoreductase/transferase type 4 family.</text>
</comment>
<dbReference type="Gene3D" id="3.30.43.10">
    <property type="entry name" value="Uridine Diphospho-n-acetylenolpyruvylglucosamine Reductase, domain 2"/>
    <property type="match status" value="1"/>
</dbReference>
<dbReference type="InterPro" id="IPR016167">
    <property type="entry name" value="FAD-bd_PCMH_sub1"/>
</dbReference>
<dbReference type="GO" id="GO:0016491">
    <property type="term" value="F:oxidoreductase activity"/>
    <property type="evidence" value="ECO:0007669"/>
    <property type="project" value="UniProtKB-KW"/>
</dbReference>
<keyword evidence="8" id="KW-1185">Reference proteome</keyword>
<evidence type="ECO:0000256" key="1">
    <source>
        <dbReference type="ARBA" id="ARBA00001974"/>
    </source>
</evidence>
<dbReference type="Gene3D" id="3.30.70.2740">
    <property type="match status" value="1"/>
</dbReference>
<comment type="caution">
    <text evidence="7">The sequence shown here is derived from an EMBL/GenBank/DDBJ whole genome shotgun (WGS) entry which is preliminary data.</text>
</comment>
<dbReference type="SUPFAM" id="SSF56176">
    <property type="entry name" value="FAD-binding/transporter-associated domain-like"/>
    <property type="match status" value="1"/>
</dbReference>
<dbReference type="Gene3D" id="1.10.45.10">
    <property type="entry name" value="Vanillyl-alcohol Oxidase, Chain A, domain 4"/>
    <property type="match status" value="1"/>
</dbReference>